<comment type="caution">
    <text evidence="3">Lacks conserved residue(s) required for the propagation of feature annotation.</text>
</comment>
<organism evidence="6 7">
    <name type="scientific">Ureaplasma parvum serovar 3 (strain ATCC 27815 / 27 / NCTC 11736)</name>
    <dbReference type="NCBI Taxonomy" id="505682"/>
    <lineage>
        <taxon>Bacteria</taxon>
        <taxon>Bacillati</taxon>
        <taxon>Mycoplasmatota</taxon>
        <taxon>Mycoplasmoidales</taxon>
        <taxon>Mycoplasmoidaceae</taxon>
        <taxon>Ureaplasma</taxon>
    </lineage>
</organism>
<dbReference type="GO" id="GO:0009401">
    <property type="term" value="P:phosphoenolpyruvate-dependent sugar phosphotransferase system"/>
    <property type="evidence" value="ECO:0007669"/>
    <property type="project" value="UniProtKB-KW"/>
</dbReference>
<dbReference type="GO" id="GO:0008982">
    <property type="term" value="F:protein-N(PI)-phosphohistidine-sugar phosphotransferase activity"/>
    <property type="evidence" value="ECO:0007669"/>
    <property type="project" value="InterPro"/>
</dbReference>
<dbReference type="InterPro" id="IPR001996">
    <property type="entry name" value="PTS_IIB_1"/>
</dbReference>
<dbReference type="SMR" id="A0A2C9DYL4"/>
<evidence type="ECO:0000256" key="4">
    <source>
        <dbReference type="SAM" id="Phobius"/>
    </source>
</evidence>
<dbReference type="KEGG" id="upa:UPA3_0185"/>
<dbReference type="RefSeq" id="WP_006688859.1">
    <property type="nucleotide sequence ID" value="NC_010503.1"/>
</dbReference>
<dbReference type="Gene3D" id="3.30.1360.60">
    <property type="entry name" value="Glucose permease domain IIB"/>
    <property type="match status" value="1"/>
</dbReference>
<dbReference type="SUPFAM" id="SSF55604">
    <property type="entry name" value="Glucose permease domain IIB"/>
    <property type="match status" value="1"/>
</dbReference>
<evidence type="ECO:0000256" key="1">
    <source>
        <dbReference type="ARBA" id="ARBA00022679"/>
    </source>
</evidence>
<feature type="domain" description="PTS EIIB type-1" evidence="5">
    <location>
        <begin position="49"/>
        <end position="126"/>
    </location>
</feature>
<sequence length="126" mass="14318">MQNLNNKQKTLIIFLGIITFGIFIIYFFTKAKKVSQIRNTHLIVSSNIPFSLNDFYNCIGSKNNLVNVDATINTLKIELKEINALNNEKLKVLGAKGIMCNQTKISIIFGDFCLELKELIKKDLFS</sequence>
<name>A0A2C9DYL4_UREP2</name>
<keyword evidence="4" id="KW-0812">Transmembrane</keyword>
<dbReference type="InterPro" id="IPR036878">
    <property type="entry name" value="Glu_permease_IIB"/>
</dbReference>
<keyword evidence="4" id="KW-0472">Membrane</keyword>
<accession>A0A2C9DYL4</accession>
<keyword evidence="1" id="KW-0808">Transferase</keyword>
<dbReference type="AlphaFoldDB" id="A0A2C9DYL4"/>
<evidence type="ECO:0000256" key="2">
    <source>
        <dbReference type="ARBA" id="ARBA00022683"/>
    </source>
</evidence>
<keyword evidence="2" id="KW-0598">Phosphotransferase system</keyword>
<gene>
    <name evidence="6" type="ordered locus">UPA3_0185</name>
</gene>
<feature type="transmembrane region" description="Helical" evidence="4">
    <location>
        <begin position="12"/>
        <end position="29"/>
    </location>
</feature>
<evidence type="ECO:0000313" key="6">
    <source>
        <dbReference type="EMBL" id="ACA33007.1"/>
    </source>
</evidence>
<dbReference type="HOGENOM" id="CLU_162090_0_0_14"/>
<keyword evidence="4" id="KW-1133">Transmembrane helix</keyword>
<reference evidence="6 7" key="1">
    <citation type="submission" date="2008-02" db="EMBL/GenBank/DDBJ databases">
        <title>Genome sequence of Ureaplasma parvum serovar 3.</title>
        <authorList>
            <person name="Methe B.A."/>
            <person name="Glass J."/>
            <person name="Waites K."/>
            <person name="Shrivastava S."/>
        </authorList>
    </citation>
    <scope>NUCLEOTIDE SEQUENCE [LARGE SCALE GENOMIC DNA]</scope>
    <source>
        <strain evidence="7">ATCC 27815 / 27 / NCTC 11736</strain>
    </source>
</reference>
<proteinExistence type="predicted"/>
<protein>
    <recommendedName>
        <fullName evidence="5">PTS EIIB type-1 domain-containing protein</fullName>
    </recommendedName>
</protein>
<dbReference type="Proteomes" id="UP000002162">
    <property type="component" value="Chromosome"/>
</dbReference>
<evidence type="ECO:0000259" key="5">
    <source>
        <dbReference type="PROSITE" id="PS51098"/>
    </source>
</evidence>
<dbReference type="GeneID" id="29672183"/>
<dbReference type="PROSITE" id="PS51098">
    <property type="entry name" value="PTS_EIIB_TYPE_1"/>
    <property type="match status" value="1"/>
</dbReference>
<dbReference type="EMBL" id="CP000942">
    <property type="protein sequence ID" value="ACA33007.1"/>
    <property type="molecule type" value="Genomic_DNA"/>
</dbReference>
<evidence type="ECO:0000313" key="7">
    <source>
        <dbReference type="Proteomes" id="UP000002162"/>
    </source>
</evidence>
<evidence type="ECO:0000256" key="3">
    <source>
        <dbReference type="PROSITE-ProRule" id="PRU00421"/>
    </source>
</evidence>